<keyword evidence="1" id="KW-0560">Oxidoreductase</keyword>
<dbReference type="PANTHER" id="PTHR35176">
    <property type="entry name" value="HEME OXYGENASE HI_0854-RELATED"/>
    <property type="match status" value="1"/>
</dbReference>
<dbReference type="InterPro" id="IPR012349">
    <property type="entry name" value="Split_barrel_FMN-bd"/>
</dbReference>
<evidence type="ECO:0000256" key="2">
    <source>
        <dbReference type="SAM" id="MobiDB-lite"/>
    </source>
</evidence>
<feature type="region of interest" description="Disordered" evidence="2">
    <location>
        <begin position="1"/>
        <end position="56"/>
    </location>
</feature>
<gene>
    <name evidence="4" type="ORF">Nans01_20630</name>
</gene>
<accession>A0A9W6P605</accession>
<organism evidence="4 5">
    <name type="scientific">Nocardiopsis ansamitocini</name>
    <dbReference type="NCBI Taxonomy" id="1670832"/>
    <lineage>
        <taxon>Bacteria</taxon>
        <taxon>Bacillati</taxon>
        <taxon>Actinomycetota</taxon>
        <taxon>Actinomycetes</taxon>
        <taxon>Streptosporangiales</taxon>
        <taxon>Nocardiopsidaceae</taxon>
        <taxon>Nocardiopsis</taxon>
    </lineage>
</organism>
<dbReference type="EMBL" id="BSQG01000003">
    <property type="protein sequence ID" value="GLU47712.1"/>
    <property type="molecule type" value="Genomic_DNA"/>
</dbReference>
<proteinExistence type="predicted"/>
<feature type="compositionally biased region" description="Polar residues" evidence="2">
    <location>
        <begin position="41"/>
        <end position="51"/>
    </location>
</feature>
<dbReference type="SUPFAM" id="SSF50475">
    <property type="entry name" value="FMN-binding split barrel"/>
    <property type="match status" value="1"/>
</dbReference>
<dbReference type="AlphaFoldDB" id="A0A9W6P605"/>
<feature type="domain" description="Pyridoxamine 5'-phosphate oxidase N-terminal" evidence="3">
    <location>
        <begin position="90"/>
        <end position="208"/>
    </location>
</feature>
<evidence type="ECO:0000313" key="4">
    <source>
        <dbReference type="EMBL" id="GLU47712.1"/>
    </source>
</evidence>
<dbReference type="GO" id="GO:0070967">
    <property type="term" value="F:coenzyme F420 binding"/>
    <property type="evidence" value="ECO:0007669"/>
    <property type="project" value="TreeGrafter"/>
</dbReference>
<comment type="caution">
    <text evidence="4">The sequence shown here is derived from an EMBL/GenBank/DDBJ whole genome shotgun (WGS) entry which is preliminary data.</text>
</comment>
<dbReference type="InterPro" id="IPR011576">
    <property type="entry name" value="Pyridox_Oxase_N"/>
</dbReference>
<dbReference type="PANTHER" id="PTHR35176:SF6">
    <property type="entry name" value="HEME OXYGENASE HI_0854-RELATED"/>
    <property type="match status" value="1"/>
</dbReference>
<dbReference type="InterPro" id="IPR052019">
    <property type="entry name" value="F420H2_bilvrd_red/Heme_oxyg"/>
</dbReference>
<dbReference type="Pfam" id="PF01243">
    <property type="entry name" value="PNPOx_N"/>
    <property type="match status" value="1"/>
</dbReference>
<evidence type="ECO:0000256" key="1">
    <source>
        <dbReference type="ARBA" id="ARBA00023002"/>
    </source>
</evidence>
<dbReference type="GO" id="GO:0016627">
    <property type="term" value="F:oxidoreductase activity, acting on the CH-CH group of donors"/>
    <property type="evidence" value="ECO:0007669"/>
    <property type="project" value="TreeGrafter"/>
</dbReference>
<dbReference type="InterPro" id="IPR019920">
    <property type="entry name" value="F420-binding_dom_put"/>
</dbReference>
<dbReference type="Proteomes" id="UP001165092">
    <property type="component" value="Unassembled WGS sequence"/>
</dbReference>
<sequence>MPVARHQLGQSSSEIGERGVNRRRFHSIGKDRQPGKRFSTGWANTGKSSSAAWGDGGIAEVAVGAMKEARASPNEAEQGDEMSVVPQDRVAILTKRSFAHVATIGPDGEPQSNPVWIDWDGEFVKFSQTTGRQKYRNLQRDNRIALSAHDPDEPHRYLEIRGRIERVEDDVDNAFINKMAKKYINQDVYPWEQPGDHRVVLYVRPEHATKQ</sequence>
<dbReference type="Gene3D" id="2.30.110.10">
    <property type="entry name" value="Electron Transport, Fmn-binding Protein, Chain A"/>
    <property type="match status" value="1"/>
</dbReference>
<dbReference type="GO" id="GO:0005829">
    <property type="term" value="C:cytosol"/>
    <property type="evidence" value="ECO:0007669"/>
    <property type="project" value="TreeGrafter"/>
</dbReference>
<evidence type="ECO:0000313" key="5">
    <source>
        <dbReference type="Proteomes" id="UP001165092"/>
    </source>
</evidence>
<evidence type="ECO:0000259" key="3">
    <source>
        <dbReference type="Pfam" id="PF01243"/>
    </source>
</evidence>
<reference evidence="4" key="1">
    <citation type="submission" date="2023-02" db="EMBL/GenBank/DDBJ databases">
        <title>Nocardiopsis ansamitocini NBRC 112285.</title>
        <authorList>
            <person name="Ichikawa N."/>
            <person name="Sato H."/>
            <person name="Tonouchi N."/>
        </authorList>
    </citation>
    <scope>NUCLEOTIDE SEQUENCE</scope>
    <source>
        <strain evidence="4">NBRC 112285</strain>
    </source>
</reference>
<protein>
    <recommendedName>
        <fullName evidence="3">Pyridoxamine 5'-phosphate oxidase N-terminal domain-containing protein</fullName>
    </recommendedName>
</protein>
<keyword evidence="5" id="KW-1185">Reference proteome</keyword>
<dbReference type="NCBIfam" id="TIGR03618">
    <property type="entry name" value="Rv1155_F420"/>
    <property type="match status" value="1"/>
</dbReference>
<name>A0A9W6P605_9ACTN</name>